<dbReference type="WBParaSite" id="PgR054_g017_t05">
    <property type="protein sequence ID" value="PgR054_g017_t05"/>
    <property type="gene ID" value="PgR054_g017"/>
</dbReference>
<sequence length="384" mass="43773">RAYMSMKRDGAEQAELWKISFIHSSSLPMQQLRQGGFSSPFSLAYGPRSCEFILEVDVMDSRPALTLTCVGTRRTHVPGDVRLSFAAVSSENGAEVSVRTNLMPLRAVLNVPANDFLYSLMDTIRSESFAVGTVTFKVFLTFLAEKFLAFKECPSSTIKPLTPKDVDIFVKLAHSDTAIIIECSNGQLKACKWLLYVSTKYFHRLIDMSPDITKMRLNFDKSTVRQCLNFIMCNTLSSELNIEKLCALVRLTVLLKPLNEHNMLDHLEYLIEKKLHQVWDSLDLEEVVQLLVFVKPGICDRAQYIARSILVDKFYRQFRMEYRQAARGRRFQLYCALVSSGDSEEEPSYTSALEQIELMRIRRANVTRSLSYKTSTLSSVNFSP</sequence>
<accession>A0A915BR38</accession>
<evidence type="ECO:0000313" key="1">
    <source>
        <dbReference type="Proteomes" id="UP000887569"/>
    </source>
</evidence>
<proteinExistence type="predicted"/>
<name>A0A915BR38_PARUN</name>
<reference evidence="2" key="1">
    <citation type="submission" date="2022-11" db="UniProtKB">
        <authorList>
            <consortium name="WormBaseParasite"/>
        </authorList>
    </citation>
    <scope>IDENTIFICATION</scope>
</reference>
<keyword evidence="1" id="KW-1185">Reference proteome</keyword>
<dbReference type="Proteomes" id="UP000887569">
    <property type="component" value="Unplaced"/>
</dbReference>
<organism evidence="1 2">
    <name type="scientific">Parascaris univalens</name>
    <name type="common">Nematode worm</name>
    <dbReference type="NCBI Taxonomy" id="6257"/>
    <lineage>
        <taxon>Eukaryota</taxon>
        <taxon>Metazoa</taxon>
        <taxon>Ecdysozoa</taxon>
        <taxon>Nematoda</taxon>
        <taxon>Chromadorea</taxon>
        <taxon>Rhabditida</taxon>
        <taxon>Spirurina</taxon>
        <taxon>Ascaridomorpha</taxon>
        <taxon>Ascaridoidea</taxon>
        <taxon>Ascarididae</taxon>
        <taxon>Parascaris</taxon>
    </lineage>
</organism>
<protein>
    <submittedName>
        <fullName evidence="2">BTB domain-containing protein</fullName>
    </submittedName>
</protein>
<dbReference type="AlphaFoldDB" id="A0A915BR38"/>
<evidence type="ECO:0000313" key="2">
    <source>
        <dbReference type="WBParaSite" id="PgR054_g017_t05"/>
    </source>
</evidence>